<evidence type="ECO:0000313" key="2">
    <source>
        <dbReference type="EMBL" id="KAF2872364.1"/>
    </source>
</evidence>
<evidence type="ECO:0000313" key="3">
    <source>
        <dbReference type="Proteomes" id="UP000481861"/>
    </source>
</evidence>
<dbReference type="InterPro" id="IPR023631">
    <property type="entry name" value="Amidase_dom"/>
</dbReference>
<protein>
    <submittedName>
        <fullName evidence="2">Amidase family protein</fullName>
    </submittedName>
</protein>
<gene>
    <name evidence="2" type="ORF">BDV95DRAFT_661563</name>
</gene>
<comment type="caution">
    <text evidence="2">The sequence shown here is derived from an EMBL/GenBank/DDBJ whole genome shotgun (WGS) entry which is preliminary data.</text>
</comment>
<proteinExistence type="predicted"/>
<dbReference type="PANTHER" id="PTHR42678:SF37">
    <property type="entry name" value="AMIDASE C869.01-RELATED"/>
    <property type="match status" value="1"/>
</dbReference>
<evidence type="ECO:0000259" key="1">
    <source>
        <dbReference type="Pfam" id="PF01425"/>
    </source>
</evidence>
<dbReference type="AlphaFoldDB" id="A0A7C8MLV2"/>
<dbReference type="Pfam" id="PF01425">
    <property type="entry name" value="Amidase"/>
    <property type="match status" value="1"/>
</dbReference>
<sequence>MPECHGFPLAEATIDKLQGAYQDGRLSAVQVVQCYQERIHQTNGWLSSVQELNPDAIADATRLDEERRLGQIRGPLHGIPCLVKDNIATKDRMQTTAGSWMLMGSKVPRDAMVISRLREAGAILLGKAALTEWAHMRSSNMSEGYSARGGQVRSPYNFTVNPGGSSSGSAAAVAANQCVFSLGTETDGSVVIPAERNALVGIKPTVGLTSRNGVIPESRHQDTVGVFGRTVKDAARVLDGIYGVDPRDNFTVEQQGRTPEGGYAQSATGKDALKNARIGLPWKSLWALHSPEQNQELVSLLSLLTKSGAIIINETELIDYERLVNPVGWDWNWRGKLGFPNESEYTVVKVDFYNDVKAYLSELQDNSIKSVEDIIQYNLDSLGAEGGLPGVNPGFLGGQERFHESAETKGIEDETYRSALSFIQSTSRHGIDGALHHRDGALDALLVPTDFQQAGSIAAQAGYPLVTIPAGVDHTKTGMPFGLMLMGTAWSEASLIKLASAIEDVVRIERGPRALPEWRDYLKRNIPVLNE</sequence>
<dbReference type="OrthoDB" id="566138at2759"/>
<dbReference type="Proteomes" id="UP000481861">
    <property type="component" value="Unassembled WGS sequence"/>
</dbReference>
<accession>A0A7C8MLV2</accession>
<keyword evidence="3" id="KW-1185">Reference proteome</keyword>
<dbReference type="SUPFAM" id="SSF75304">
    <property type="entry name" value="Amidase signature (AS) enzymes"/>
    <property type="match status" value="1"/>
</dbReference>
<name>A0A7C8MLV2_9PLEO</name>
<dbReference type="PANTHER" id="PTHR42678">
    <property type="entry name" value="AMIDASE"/>
    <property type="match status" value="1"/>
</dbReference>
<dbReference type="EMBL" id="JAADJZ010000009">
    <property type="protein sequence ID" value="KAF2872364.1"/>
    <property type="molecule type" value="Genomic_DNA"/>
</dbReference>
<reference evidence="2 3" key="1">
    <citation type="submission" date="2020-01" db="EMBL/GenBank/DDBJ databases">
        <authorList>
            <consortium name="DOE Joint Genome Institute"/>
            <person name="Haridas S."/>
            <person name="Albert R."/>
            <person name="Binder M."/>
            <person name="Bloem J."/>
            <person name="Labutti K."/>
            <person name="Salamov A."/>
            <person name="Andreopoulos B."/>
            <person name="Baker S.E."/>
            <person name="Barry K."/>
            <person name="Bills G."/>
            <person name="Bluhm B.H."/>
            <person name="Cannon C."/>
            <person name="Castanera R."/>
            <person name="Culley D.E."/>
            <person name="Daum C."/>
            <person name="Ezra D."/>
            <person name="Gonzalez J.B."/>
            <person name="Henrissat B."/>
            <person name="Kuo A."/>
            <person name="Liang C."/>
            <person name="Lipzen A."/>
            <person name="Lutzoni F."/>
            <person name="Magnuson J."/>
            <person name="Mondo S."/>
            <person name="Nolan M."/>
            <person name="Ohm R."/>
            <person name="Pangilinan J."/>
            <person name="Park H.-J.H."/>
            <person name="Ramirez L."/>
            <person name="Alfaro M."/>
            <person name="Sun H."/>
            <person name="Tritt A."/>
            <person name="Yoshinaga Y."/>
            <person name="Zwiers L.-H.L."/>
            <person name="Turgeon B.G."/>
            <person name="Goodwin S.B."/>
            <person name="Spatafora J.W."/>
            <person name="Crous P.W."/>
            <person name="Grigoriev I.V."/>
        </authorList>
    </citation>
    <scope>NUCLEOTIDE SEQUENCE [LARGE SCALE GENOMIC DNA]</scope>
    <source>
        <strain evidence="2 3">CBS 611.86</strain>
    </source>
</reference>
<dbReference type="Gene3D" id="3.90.1300.10">
    <property type="entry name" value="Amidase signature (AS) domain"/>
    <property type="match status" value="1"/>
</dbReference>
<organism evidence="2 3">
    <name type="scientific">Massariosphaeria phaeospora</name>
    <dbReference type="NCBI Taxonomy" id="100035"/>
    <lineage>
        <taxon>Eukaryota</taxon>
        <taxon>Fungi</taxon>
        <taxon>Dikarya</taxon>
        <taxon>Ascomycota</taxon>
        <taxon>Pezizomycotina</taxon>
        <taxon>Dothideomycetes</taxon>
        <taxon>Pleosporomycetidae</taxon>
        <taxon>Pleosporales</taxon>
        <taxon>Pleosporales incertae sedis</taxon>
        <taxon>Massariosphaeria</taxon>
    </lineage>
</organism>
<dbReference type="InterPro" id="IPR036928">
    <property type="entry name" value="AS_sf"/>
</dbReference>
<feature type="domain" description="Amidase" evidence="1">
    <location>
        <begin position="31"/>
        <end position="457"/>
    </location>
</feature>